<evidence type="ECO:0000256" key="4">
    <source>
        <dbReference type="ARBA" id="ARBA00022723"/>
    </source>
</evidence>
<gene>
    <name evidence="11" type="ORF">ACFQ11_02020</name>
</gene>
<dbReference type="InterPro" id="IPR044492">
    <property type="entry name" value="P_typ_ATPase_HD_dom"/>
</dbReference>
<evidence type="ECO:0000256" key="6">
    <source>
        <dbReference type="ARBA" id="ARBA00022989"/>
    </source>
</evidence>
<protein>
    <submittedName>
        <fullName evidence="11">Heavy metal translocating P-type ATPase</fullName>
    </submittedName>
</protein>
<dbReference type="NCBIfam" id="TIGR01525">
    <property type="entry name" value="ATPase-IB_hvy"/>
    <property type="match status" value="1"/>
</dbReference>
<accession>A0ABW3EFR8</accession>
<dbReference type="PANTHER" id="PTHR48085">
    <property type="entry name" value="CADMIUM/ZINC-TRANSPORTING ATPASE HMA2-RELATED"/>
    <property type="match status" value="1"/>
</dbReference>
<dbReference type="Gene3D" id="3.40.1110.10">
    <property type="entry name" value="Calcium-transporting ATPase, cytoplasmic domain N"/>
    <property type="match status" value="1"/>
</dbReference>
<feature type="transmembrane region" description="Helical" evidence="8">
    <location>
        <begin position="235"/>
        <end position="254"/>
    </location>
</feature>
<dbReference type="Gene3D" id="3.40.50.1000">
    <property type="entry name" value="HAD superfamily/HAD-like"/>
    <property type="match status" value="1"/>
</dbReference>
<dbReference type="InterPro" id="IPR027256">
    <property type="entry name" value="P-typ_ATPase_IB"/>
</dbReference>
<keyword evidence="4 8" id="KW-0479">Metal-binding</keyword>
<evidence type="ECO:0000256" key="3">
    <source>
        <dbReference type="ARBA" id="ARBA00022692"/>
    </source>
</evidence>
<evidence type="ECO:0000256" key="7">
    <source>
        <dbReference type="ARBA" id="ARBA00023136"/>
    </source>
</evidence>
<evidence type="ECO:0000313" key="11">
    <source>
        <dbReference type="EMBL" id="MFD0899164.1"/>
    </source>
</evidence>
<dbReference type="SUPFAM" id="SSF81653">
    <property type="entry name" value="Calcium ATPase, transduction domain A"/>
    <property type="match status" value="1"/>
</dbReference>
<dbReference type="InterPro" id="IPR023299">
    <property type="entry name" value="ATPase_P-typ_cyto_dom_N"/>
</dbReference>
<evidence type="ECO:0000256" key="8">
    <source>
        <dbReference type="RuleBase" id="RU362081"/>
    </source>
</evidence>
<feature type="domain" description="P-type ATPase A" evidence="9">
    <location>
        <begin position="119"/>
        <end position="219"/>
    </location>
</feature>
<dbReference type="Proteomes" id="UP001596972">
    <property type="component" value="Unassembled WGS sequence"/>
</dbReference>
<dbReference type="SFLD" id="SFLDS00003">
    <property type="entry name" value="Haloacid_Dehalogenase"/>
    <property type="match status" value="1"/>
</dbReference>
<evidence type="ECO:0000256" key="2">
    <source>
        <dbReference type="ARBA" id="ARBA00006024"/>
    </source>
</evidence>
<feature type="transmembrane region" description="Helical" evidence="8">
    <location>
        <begin position="260"/>
        <end position="281"/>
    </location>
</feature>
<dbReference type="SFLD" id="SFLDG00002">
    <property type="entry name" value="C1.7:_P-type_atpase_like"/>
    <property type="match status" value="1"/>
</dbReference>
<dbReference type="Pfam" id="PF00122">
    <property type="entry name" value="E1-E2_ATPase"/>
    <property type="match status" value="1"/>
</dbReference>
<sequence>MDARSTLMRHGHDVLFTVTGGGLAAGATVRWTAGTDAGDVVWLLVTVLALGPAVWWVVDGLLHRRFGSDVIAVLALAGSLAVGEAFAGAVIAVMLTGGRLLEERAGRRARRDLGALLSLAPRVAHRRTATGLDTVGVGEVRPGDRLLVRAGETVPVDGQVESGTAVLDESTLTGEPLPVERPAGDAVRAGTVNAGRPFALRATSDARSSTYAGIVRLAEEAAAENAPFVRLADRYSAVFLPLTLLLAGAAWLASGDPVRAVAVLVVATPCPLIIAAPIAFVSGLSRCARRGVVVKGGGTLERLARVRVLLFDKTGTVTTGRPALTEIVPTRRVTAAAPLLLAASLDQVSPHVLASAIVRAATERGLRLTEPSDVTETPGQGVRGTVNGHRVSVGKATWAGEGDAAWLDRVRSRAAARGASTVFVGVDGRIAAALLLRDRLRPDAPRTFRLLRHAGIARTVMVTGDRADVAGPIAELVGADAVHPGLTPAGKVGVTRAESTRAATVMVGDGVNDAPALAAAGVGVALGARGATASSEAADVVITVDRLERLAETLAIARRTRTVARQSVLAGMGLSLAAMVAAAFGLLAPAAGALLQEGIDVAAILSALRVLGPGRDRAPRLRGDEAELVRQLDEEHRALWPRIERLPALADAITASAGRERDAAIGTLTGFLTDLATHERKDERLLYPAVARALGGCDPTGPMSRGHTEIAELARRIGALTAELRASPASADTTDDLRRSIQEMYAVLRLHFAQEEENYFVLADVHAPATH</sequence>
<name>A0ABW3EFR8_9ACTN</name>
<dbReference type="InterPro" id="IPR018303">
    <property type="entry name" value="ATPase_P-typ_P_site"/>
</dbReference>
<comment type="similarity">
    <text evidence="2 8">Belongs to the cation transport ATPase (P-type) (TC 3.A.3) family. Type IB subfamily.</text>
</comment>
<dbReference type="PRINTS" id="PR00119">
    <property type="entry name" value="CATATPASE"/>
</dbReference>
<keyword evidence="7 8" id="KW-0472">Membrane</keyword>
<evidence type="ECO:0000256" key="1">
    <source>
        <dbReference type="ARBA" id="ARBA00004651"/>
    </source>
</evidence>
<feature type="domain" description="Hemerythrin-like" evidence="10">
    <location>
        <begin position="629"/>
        <end position="761"/>
    </location>
</feature>
<comment type="caution">
    <text evidence="11">The sequence shown here is derived from an EMBL/GenBank/DDBJ whole genome shotgun (WGS) entry which is preliminary data.</text>
</comment>
<evidence type="ECO:0000259" key="10">
    <source>
        <dbReference type="Pfam" id="PF01814"/>
    </source>
</evidence>
<dbReference type="SUPFAM" id="SSF56784">
    <property type="entry name" value="HAD-like"/>
    <property type="match status" value="1"/>
</dbReference>
<dbReference type="Gene3D" id="1.20.120.520">
    <property type="entry name" value="nmb1532 protein domain like"/>
    <property type="match status" value="1"/>
</dbReference>
<dbReference type="InterPro" id="IPR036412">
    <property type="entry name" value="HAD-like_sf"/>
</dbReference>
<evidence type="ECO:0000259" key="9">
    <source>
        <dbReference type="Pfam" id="PF00122"/>
    </source>
</evidence>
<dbReference type="CDD" id="cd12108">
    <property type="entry name" value="Hr-like"/>
    <property type="match status" value="1"/>
</dbReference>
<dbReference type="Gene3D" id="2.70.150.10">
    <property type="entry name" value="Calcium-transporting ATPase, cytoplasmic transduction domain A"/>
    <property type="match status" value="1"/>
</dbReference>
<keyword evidence="3 8" id="KW-0812">Transmembrane</keyword>
<keyword evidence="5" id="KW-1278">Translocase</keyword>
<dbReference type="Pfam" id="PF01814">
    <property type="entry name" value="Hemerythrin"/>
    <property type="match status" value="1"/>
</dbReference>
<evidence type="ECO:0000256" key="5">
    <source>
        <dbReference type="ARBA" id="ARBA00022967"/>
    </source>
</evidence>
<dbReference type="InterPro" id="IPR001757">
    <property type="entry name" value="P_typ_ATPase"/>
</dbReference>
<dbReference type="PANTHER" id="PTHR48085:SF5">
    <property type="entry name" value="CADMIUM_ZINC-TRANSPORTING ATPASE HMA4-RELATED"/>
    <property type="match status" value="1"/>
</dbReference>
<feature type="transmembrane region" description="Helical" evidence="8">
    <location>
        <begin position="70"/>
        <end position="101"/>
    </location>
</feature>
<comment type="subcellular location">
    <subcellularLocation>
        <location evidence="1">Cell membrane</location>
        <topology evidence="1">Multi-pass membrane protein</topology>
    </subcellularLocation>
</comment>
<dbReference type="SUPFAM" id="SSF81665">
    <property type="entry name" value="Calcium ATPase, transmembrane domain M"/>
    <property type="match status" value="1"/>
</dbReference>
<keyword evidence="8" id="KW-0547">Nucleotide-binding</keyword>
<dbReference type="InterPro" id="IPR059000">
    <property type="entry name" value="ATPase_P-type_domA"/>
</dbReference>
<organism evidence="11 12">
    <name type="scientific">Actinomadura sediminis</name>
    <dbReference type="NCBI Taxonomy" id="1038904"/>
    <lineage>
        <taxon>Bacteria</taxon>
        <taxon>Bacillati</taxon>
        <taxon>Actinomycetota</taxon>
        <taxon>Actinomycetes</taxon>
        <taxon>Streptosporangiales</taxon>
        <taxon>Thermomonosporaceae</taxon>
        <taxon>Actinomadura</taxon>
    </lineage>
</organism>
<dbReference type="InterPro" id="IPR012312">
    <property type="entry name" value="Hemerythrin-like"/>
</dbReference>
<evidence type="ECO:0000313" key="12">
    <source>
        <dbReference type="Proteomes" id="UP001596972"/>
    </source>
</evidence>
<feature type="transmembrane region" description="Helical" evidence="8">
    <location>
        <begin position="40"/>
        <end position="58"/>
    </location>
</feature>
<keyword evidence="8" id="KW-0067">ATP-binding</keyword>
<keyword evidence="6 8" id="KW-1133">Transmembrane helix</keyword>
<dbReference type="PROSITE" id="PS00154">
    <property type="entry name" value="ATPASE_E1_E2"/>
    <property type="match status" value="1"/>
</dbReference>
<dbReference type="Pfam" id="PF00702">
    <property type="entry name" value="Hydrolase"/>
    <property type="match status" value="1"/>
</dbReference>
<dbReference type="InterPro" id="IPR051014">
    <property type="entry name" value="Cation_Transport_ATPase_IB"/>
</dbReference>
<dbReference type="RefSeq" id="WP_378295984.1">
    <property type="nucleotide sequence ID" value="NZ_JBHTJA010000002.1"/>
</dbReference>
<dbReference type="NCBIfam" id="TIGR01494">
    <property type="entry name" value="ATPase_P-type"/>
    <property type="match status" value="1"/>
</dbReference>
<proteinExistence type="inferred from homology"/>
<keyword evidence="8" id="KW-1003">Cell membrane</keyword>
<reference evidence="12" key="1">
    <citation type="journal article" date="2019" name="Int. J. Syst. Evol. Microbiol.">
        <title>The Global Catalogue of Microorganisms (GCM) 10K type strain sequencing project: providing services to taxonomists for standard genome sequencing and annotation.</title>
        <authorList>
            <consortium name="The Broad Institute Genomics Platform"/>
            <consortium name="The Broad Institute Genome Sequencing Center for Infectious Disease"/>
            <person name="Wu L."/>
            <person name="Ma J."/>
        </authorList>
    </citation>
    <scope>NUCLEOTIDE SEQUENCE [LARGE SCALE GENOMIC DNA]</scope>
    <source>
        <strain evidence="12">JCM 31202</strain>
    </source>
</reference>
<dbReference type="EMBL" id="JBHTJA010000002">
    <property type="protein sequence ID" value="MFD0899164.1"/>
    <property type="molecule type" value="Genomic_DNA"/>
</dbReference>
<dbReference type="SFLD" id="SFLDF00027">
    <property type="entry name" value="p-type_atpase"/>
    <property type="match status" value="1"/>
</dbReference>
<dbReference type="InterPro" id="IPR023298">
    <property type="entry name" value="ATPase_P-typ_TM_dom_sf"/>
</dbReference>
<keyword evidence="12" id="KW-1185">Reference proteome</keyword>
<dbReference type="InterPro" id="IPR008250">
    <property type="entry name" value="ATPase_P-typ_transduc_dom_A_sf"/>
</dbReference>
<dbReference type="InterPro" id="IPR023214">
    <property type="entry name" value="HAD_sf"/>
</dbReference>
<feature type="transmembrane region" description="Helical" evidence="8">
    <location>
        <begin position="568"/>
        <end position="587"/>
    </location>
</feature>